<keyword evidence="4" id="KW-0539">Nucleus</keyword>
<evidence type="ECO:0000313" key="8">
    <source>
        <dbReference type="Proteomes" id="UP000759131"/>
    </source>
</evidence>
<dbReference type="GO" id="GO:0006357">
    <property type="term" value="P:regulation of transcription by RNA polymerase II"/>
    <property type="evidence" value="ECO:0007669"/>
    <property type="project" value="TreeGrafter"/>
</dbReference>
<evidence type="ECO:0000259" key="6">
    <source>
        <dbReference type="PROSITE" id="PS00028"/>
    </source>
</evidence>
<feature type="non-terminal residue" evidence="7">
    <location>
        <position position="1"/>
    </location>
</feature>
<dbReference type="GO" id="GO:0005634">
    <property type="term" value="C:nucleus"/>
    <property type="evidence" value="ECO:0007669"/>
    <property type="project" value="UniProtKB-SubCell"/>
</dbReference>
<dbReference type="PANTHER" id="PTHR16266">
    <property type="entry name" value="WD REPEAT DOMAIN 9"/>
    <property type="match status" value="1"/>
</dbReference>
<dbReference type="InterPro" id="IPR013087">
    <property type="entry name" value="Znf_C2H2_type"/>
</dbReference>
<keyword evidence="3" id="KW-0804">Transcription</keyword>
<sequence length="966" mass="108388">GPQFTNKKGRAILDASFSPDGRMLATADCYGRFALYGAGDLEPYLSVPSQLFFHSDYHPMLKTNHKLKYVDKLTELEPHLLPVPFLVNIDGAPHPSCAQRLVPGREDTRHYQNDQFVCLKDNNKFILTPVTDVNDTPPEPIFADKVKHLTEILAKHTTASNVFDILFINYIKLLMKKKDPIPFTQFFEILVKYLVSNMTVEEFQFELNLVVGCPEADLMVPVLEYWLPYFKPKSQTEIFSNTAISQETKDRLLMGINRKGGEDMAGDDEPEFVSKPIVLMYSTFSLLSIDFVSKHSVYTTDEPSRKDINECGVYLSLILLFSSIQPQSICNKVHGLVQRLINDTIKVDDFMSKVTDLLELEIRTGITSDLLKQTLPELRYVLSKNMASLEGITIGPLPASKSVSRLNRGQPSEHDYFDARYEDSSDKRTLYLRDKRKCKGAFKELYWKVANKQLRRRPGHWVSYDFDATLDTVWGDAGRSAVDQLTVDELNAVYDQLKRREMSEIELFQEFRNEVLSAAPQKVSADTMADIKGVRSAADMKASAGVSEMSHYSQPDSPAPSAASSSAQSMTSRGSSGAKRVLRTRPRESGETPSKRVRRSERRLSSRRLNPKLEAIAESEAPIDGHNNSNLSAVITPPETVTSSAIDSTVNSVDDSYEVTDTASEAPQTPSPPPSVYSPPPSPPPQTPSPPPSAESPPAPQMASCGTNTTTTTLQTVEEILPNVDDLDLIVDEKPIDLTLCPKACETQTQTTFQEFMRDSETQTDPQFDIKPVIKREIKTEIKAEHQFQYLCIFCKTGRQFADRKEAYDHYRSHLSVVIRCDECLANFSTAKAFGLHDQNHAKSPKNAVNVRNYRLSTEWIDSAHLLCDHVFECLQCPTVTAAATTATTSTAVDIDSESQKYYFGRTEATKHLMSVHSLRPKPNQSLEEYFLRVTQLSPNLEAFVNRCVVIHNSINVLYETNSIDS</sequence>
<dbReference type="GO" id="GO:0008360">
    <property type="term" value="P:regulation of cell shape"/>
    <property type="evidence" value="ECO:0007669"/>
    <property type="project" value="TreeGrafter"/>
</dbReference>
<evidence type="ECO:0000256" key="1">
    <source>
        <dbReference type="ARBA" id="ARBA00004123"/>
    </source>
</evidence>
<evidence type="ECO:0000256" key="5">
    <source>
        <dbReference type="SAM" id="MobiDB-lite"/>
    </source>
</evidence>
<evidence type="ECO:0000256" key="3">
    <source>
        <dbReference type="ARBA" id="ARBA00023163"/>
    </source>
</evidence>
<dbReference type="Proteomes" id="UP000759131">
    <property type="component" value="Unassembled WGS sequence"/>
</dbReference>
<accession>A0A7R9L0Y1</accession>
<evidence type="ECO:0000256" key="4">
    <source>
        <dbReference type="ARBA" id="ARBA00023242"/>
    </source>
</evidence>
<comment type="subcellular location">
    <subcellularLocation>
        <location evidence="1">Nucleus</location>
    </subcellularLocation>
</comment>
<dbReference type="GO" id="GO:0006351">
    <property type="term" value="P:DNA-templated transcription"/>
    <property type="evidence" value="ECO:0007669"/>
    <property type="project" value="InterPro"/>
</dbReference>
<dbReference type="Pfam" id="PF07531">
    <property type="entry name" value="TAFH"/>
    <property type="match status" value="1"/>
</dbReference>
<dbReference type="EMBL" id="OC864739">
    <property type="protein sequence ID" value="CAD7631904.1"/>
    <property type="molecule type" value="Genomic_DNA"/>
</dbReference>
<dbReference type="Gene3D" id="1.20.120.1110">
    <property type="entry name" value="TAFH/NHR1 domain"/>
    <property type="match status" value="1"/>
</dbReference>
<gene>
    <name evidence="7" type="ORF">OSB1V03_LOCUS12313</name>
</gene>
<dbReference type="OrthoDB" id="10265743at2759"/>
<dbReference type="EMBL" id="CAJPIZ010010164">
    <property type="protein sequence ID" value="CAG2112334.1"/>
    <property type="molecule type" value="Genomic_DNA"/>
</dbReference>
<keyword evidence="8" id="KW-1185">Reference proteome</keyword>
<dbReference type="SUPFAM" id="SSF158553">
    <property type="entry name" value="TAFH domain-like"/>
    <property type="match status" value="1"/>
</dbReference>
<dbReference type="PROSITE" id="PS00028">
    <property type="entry name" value="ZINC_FINGER_C2H2_1"/>
    <property type="match status" value="1"/>
</dbReference>
<keyword evidence="2" id="KW-0805">Transcription regulation</keyword>
<dbReference type="InterPro" id="IPR052060">
    <property type="entry name" value="Bromo_WD_repeat"/>
</dbReference>
<proteinExistence type="predicted"/>
<feature type="compositionally biased region" description="Low complexity" evidence="5">
    <location>
        <begin position="553"/>
        <end position="576"/>
    </location>
</feature>
<dbReference type="AlphaFoldDB" id="A0A7R9L0Y1"/>
<dbReference type="InterPro" id="IPR003894">
    <property type="entry name" value="TAFH_NHR1"/>
</dbReference>
<feature type="compositionally biased region" description="Polar residues" evidence="5">
    <location>
        <begin position="626"/>
        <end position="662"/>
    </location>
</feature>
<evidence type="ECO:0000313" key="7">
    <source>
        <dbReference type="EMBL" id="CAD7631904.1"/>
    </source>
</evidence>
<feature type="compositionally biased region" description="Basic residues" evidence="5">
    <location>
        <begin position="595"/>
        <end position="610"/>
    </location>
</feature>
<dbReference type="InterPro" id="IPR037249">
    <property type="entry name" value="TAFH/NHR1_dom_sf"/>
</dbReference>
<dbReference type="PANTHER" id="PTHR16266:SF17">
    <property type="entry name" value="BRWD3"/>
    <property type="match status" value="1"/>
</dbReference>
<name>A0A7R9L0Y1_9ACAR</name>
<organism evidence="7">
    <name type="scientific">Medioppia subpectinata</name>
    <dbReference type="NCBI Taxonomy" id="1979941"/>
    <lineage>
        <taxon>Eukaryota</taxon>
        <taxon>Metazoa</taxon>
        <taxon>Ecdysozoa</taxon>
        <taxon>Arthropoda</taxon>
        <taxon>Chelicerata</taxon>
        <taxon>Arachnida</taxon>
        <taxon>Acari</taxon>
        <taxon>Acariformes</taxon>
        <taxon>Sarcoptiformes</taxon>
        <taxon>Oribatida</taxon>
        <taxon>Brachypylina</taxon>
        <taxon>Oppioidea</taxon>
        <taxon>Oppiidae</taxon>
        <taxon>Medioppia</taxon>
    </lineage>
</organism>
<feature type="region of interest" description="Disordered" evidence="5">
    <location>
        <begin position="545"/>
        <end position="707"/>
    </location>
</feature>
<evidence type="ECO:0000256" key="2">
    <source>
        <dbReference type="ARBA" id="ARBA00023015"/>
    </source>
</evidence>
<feature type="domain" description="C2H2-type" evidence="6">
    <location>
        <begin position="821"/>
        <end position="841"/>
    </location>
</feature>
<dbReference type="GO" id="GO:0007010">
    <property type="term" value="P:cytoskeleton organization"/>
    <property type="evidence" value="ECO:0007669"/>
    <property type="project" value="TreeGrafter"/>
</dbReference>
<feature type="compositionally biased region" description="Basic and acidic residues" evidence="5">
    <location>
        <begin position="585"/>
        <end position="594"/>
    </location>
</feature>
<reference evidence="7" key="1">
    <citation type="submission" date="2020-11" db="EMBL/GenBank/DDBJ databases">
        <authorList>
            <person name="Tran Van P."/>
        </authorList>
    </citation>
    <scope>NUCLEOTIDE SEQUENCE</scope>
</reference>
<protein>
    <recommendedName>
        <fullName evidence="6">C2H2-type domain-containing protein</fullName>
    </recommendedName>
</protein>
<feature type="compositionally biased region" description="Pro residues" evidence="5">
    <location>
        <begin position="669"/>
        <end position="700"/>
    </location>
</feature>